<dbReference type="Pfam" id="PF14432">
    <property type="entry name" value="DYW_deaminase"/>
    <property type="match status" value="1"/>
</dbReference>
<dbReference type="InterPro" id="IPR046960">
    <property type="entry name" value="PPR_At4g14850-like_plant"/>
</dbReference>
<feature type="region of interest" description="Disordered" evidence="4">
    <location>
        <begin position="1"/>
        <end position="20"/>
    </location>
</feature>
<dbReference type="GO" id="GO:0008270">
    <property type="term" value="F:zinc ion binding"/>
    <property type="evidence" value="ECO:0007669"/>
    <property type="project" value="InterPro"/>
</dbReference>
<comment type="caution">
    <text evidence="6">The sequence shown here is derived from an EMBL/GenBank/DDBJ whole genome shotgun (WGS) entry which is preliminary data.</text>
</comment>
<dbReference type="Pfam" id="PF13041">
    <property type="entry name" value="PPR_2"/>
    <property type="match status" value="4"/>
</dbReference>
<keyword evidence="7" id="KW-1185">Reference proteome</keyword>
<proteinExistence type="inferred from homology"/>
<dbReference type="EMBL" id="QPKB01000001">
    <property type="protein sequence ID" value="RWR74132.1"/>
    <property type="molecule type" value="Genomic_DNA"/>
</dbReference>
<dbReference type="NCBIfam" id="TIGR00756">
    <property type="entry name" value="PPR"/>
    <property type="match status" value="5"/>
</dbReference>
<dbReference type="PROSITE" id="PS51375">
    <property type="entry name" value="PPR"/>
    <property type="match status" value="4"/>
</dbReference>
<dbReference type="FunFam" id="1.25.40.10:FF:000351">
    <property type="entry name" value="Pentatricopeptide repeat-containing protein"/>
    <property type="match status" value="1"/>
</dbReference>
<dbReference type="PANTHER" id="PTHR47926:SF342">
    <property type="entry name" value="TETRATRICOPEPTIDE-LIKE HELICAL DOMAIN-CONTAINING PROTEIN-RELATED"/>
    <property type="match status" value="1"/>
</dbReference>
<keyword evidence="2" id="KW-0677">Repeat</keyword>
<dbReference type="FunFam" id="1.25.40.10:FF:000285">
    <property type="entry name" value="Pentatricopeptide repeat-containing protein, chloroplastic"/>
    <property type="match status" value="2"/>
</dbReference>
<dbReference type="GO" id="GO:0003723">
    <property type="term" value="F:RNA binding"/>
    <property type="evidence" value="ECO:0007669"/>
    <property type="project" value="InterPro"/>
</dbReference>
<feature type="domain" description="DYW" evidence="5">
    <location>
        <begin position="650"/>
        <end position="745"/>
    </location>
</feature>
<dbReference type="InterPro" id="IPR002885">
    <property type="entry name" value="PPR_rpt"/>
</dbReference>
<dbReference type="AlphaFoldDB" id="A0A3S3N7F7"/>
<feature type="repeat" description="PPR" evidence="3">
    <location>
        <begin position="339"/>
        <end position="373"/>
    </location>
</feature>
<dbReference type="STRING" id="337451.A0A3S3N7F7"/>
<dbReference type="InterPro" id="IPR011990">
    <property type="entry name" value="TPR-like_helical_dom_sf"/>
</dbReference>
<dbReference type="InterPro" id="IPR046848">
    <property type="entry name" value="E_motif"/>
</dbReference>
<evidence type="ECO:0000259" key="5">
    <source>
        <dbReference type="Pfam" id="PF14432"/>
    </source>
</evidence>
<evidence type="ECO:0000256" key="3">
    <source>
        <dbReference type="PROSITE-ProRule" id="PRU00708"/>
    </source>
</evidence>
<feature type="repeat" description="PPR" evidence="3">
    <location>
        <begin position="238"/>
        <end position="272"/>
    </location>
</feature>
<gene>
    <name evidence="6" type="ORF">CKAN_00244700</name>
</gene>
<dbReference type="Proteomes" id="UP000283530">
    <property type="component" value="Unassembled WGS sequence"/>
</dbReference>
<comment type="similarity">
    <text evidence="1">Belongs to the PPR family. PCMP-H subfamily.</text>
</comment>
<dbReference type="Pfam" id="PF20430">
    <property type="entry name" value="Eplus_motif"/>
    <property type="match status" value="1"/>
</dbReference>
<dbReference type="Gene3D" id="1.25.40.10">
    <property type="entry name" value="Tetratricopeptide repeat domain"/>
    <property type="match status" value="4"/>
</dbReference>
<dbReference type="OrthoDB" id="185373at2759"/>
<name>A0A3S3N7F7_9MAGN</name>
<protein>
    <submittedName>
        <fullName evidence="6">Pentatricopeptide repeat-containing protein</fullName>
    </submittedName>
</protein>
<evidence type="ECO:0000313" key="7">
    <source>
        <dbReference type="Proteomes" id="UP000283530"/>
    </source>
</evidence>
<dbReference type="InterPro" id="IPR032867">
    <property type="entry name" value="DYW_dom"/>
</dbReference>
<evidence type="ECO:0000256" key="1">
    <source>
        <dbReference type="ARBA" id="ARBA00006643"/>
    </source>
</evidence>
<dbReference type="SUPFAM" id="SSF48452">
    <property type="entry name" value="TPR-like"/>
    <property type="match status" value="1"/>
</dbReference>
<feature type="repeat" description="PPR" evidence="3">
    <location>
        <begin position="136"/>
        <end position="170"/>
    </location>
</feature>
<accession>A0A3S3N7F7</accession>
<dbReference type="Pfam" id="PF20431">
    <property type="entry name" value="E_motif"/>
    <property type="match status" value="1"/>
</dbReference>
<evidence type="ECO:0000256" key="4">
    <source>
        <dbReference type="SAM" id="MobiDB-lite"/>
    </source>
</evidence>
<dbReference type="PANTHER" id="PTHR47926">
    <property type="entry name" value="PENTATRICOPEPTIDE REPEAT-CONTAINING PROTEIN"/>
    <property type="match status" value="1"/>
</dbReference>
<evidence type="ECO:0000313" key="6">
    <source>
        <dbReference type="EMBL" id="RWR74132.1"/>
    </source>
</evidence>
<dbReference type="FunFam" id="1.25.40.10:FF:000144">
    <property type="entry name" value="Pentatricopeptide repeat-containing protein, mitochondrial"/>
    <property type="match status" value="1"/>
</dbReference>
<evidence type="ECO:0000256" key="2">
    <source>
        <dbReference type="ARBA" id="ARBA00022737"/>
    </source>
</evidence>
<dbReference type="Pfam" id="PF01535">
    <property type="entry name" value="PPR"/>
    <property type="match status" value="4"/>
</dbReference>
<dbReference type="GO" id="GO:0009451">
    <property type="term" value="P:RNA modification"/>
    <property type="evidence" value="ECO:0007669"/>
    <property type="project" value="InterPro"/>
</dbReference>
<sequence length="745" mass="83648">MSSESTVKVSKEASQEHASSPLDMKLRTWIQRSIPLIRTIQTCPQNQQPKSLGFSPHLHQNRPINPSLNQTTHYYISLLRQCTDKASLTEAREVHIHMKECGFPFLSLGNKLIDAYLKCGGIDDARQVFDEMTQRHIVAWNSMISAYLRSGRSEEALELYKMMLPHGVAADEFTFSSIFKAFSGLGLLRQGQVTHGKLVVSGLGARNAFVCSALVDMYTKFGKLREARIVFDQVVEKDVVLFTALIVGHTKNGEDGEAITIFGKMVSEGIKANEYTFPTVLIACGNLGELSKGKLVHGAIVKLGFESKVDSQTSLLSMYSKCSLVDDSLKVFNQIHNPNLVAWTAVIAGLVQNSREESSLSMFREMMRNSVKPNAFTLSTALRACSSLAMFEQGRQIHAHVRKVGLDRDRFAGAALVDMYGKCGSIGMARQVFDKLSELDIVSINSMIYCYAQNGHGHEAIKIFKQMRNWGLDPNDATFVSILSACTNAGLLEEGCQIFSSIISNPTKDHYACMINLLGRAGRLEEAERLITQIENPDVVLWRTLLSACKIHGEVAMARRAAKNLLELQPGDDRTYILLSNIYASTGNWDEVIKMKAMMREMRLKKDPALSWVEVNREMHTFMAGDWSHPRASEIYEELERLIEKVKGLGYVPDTRFVLQDMDEMEKERSLYSHSEKLAIAFGLLGSNPHEKTDCIRIFKNLRVCGDCHTWIKLVSKVASREIIARDAKRFHHFREGLCSCGDYW</sequence>
<reference evidence="6 7" key="1">
    <citation type="journal article" date="2019" name="Nat. Plants">
        <title>Stout camphor tree genome fills gaps in understanding of flowering plant genome evolution.</title>
        <authorList>
            <person name="Chaw S.M."/>
            <person name="Liu Y.C."/>
            <person name="Wu Y.W."/>
            <person name="Wang H.Y."/>
            <person name="Lin C.I."/>
            <person name="Wu C.S."/>
            <person name="Ke H.M."/>
            <person name="Chang L.Y."/>
            <person name="Hsu C.Y."/>
            <person name="Yang H.T."/>
            <person name="Sudianto E."/>
            <person name="Hsu M.H."/>
            <person name="Wu K.P."/>
            <person name="Wang L.N."/>
            <person name="Leebens-Mack J.H."/>
            <person name="Tsai I.J."/>
        </authorList>
    </citation>
    <scope>NUCLEOTIDE SEQUENCE [LARGE SCALE GENOMIC DNA]</scope>
    <source>
        <strain evidence="7">cv. Chaw 1501</strain>
        <tissue evidence="6">Young leaves</tissue>
    </source>
</reference>
<feature type="repeat" description="PPR" evidence="3">
    <location>
        <begin position="440"/>
        <end position="474"/>
    </location>
</feature>
<dbReference type="FunFam" id="1.25.40.10:FF:001767">
    <property type="entry name" value="Pentatricopeptide repeat-containing protein At5g15340, mitochondrial"/>
    <property type="match status" value="1"/>
</dbReference>
<dbReference type="InterPro" id="IPR046849">
    <property type="entry name" value="E2_motif"/>
</dbReference>
<organism evidence="6 7">
    <name type="scientific">Cinnamomum micranthum f. kanehirae</name>
    <dbReference type="NCBI Taxonomy" id="337451"/>
    <lineage>
        <taxon>Eukaryota</taxon>
        <taxon>Viridiplantae</taxon>
        <taxon>Streptophyta</taxon>
        <taxon>Embryophyta</taxon>
        <taxon>Tracheophyta</taxon>
        <taxon>Spermatophyta</taxon>
        <taxon>Magnoliopsida</taxon>
        <taxon>Magnoliidae</taxon>
        <taxon>Laurales</taxon>
        <taxon>Lauraceae</taxon>
        <taxon>Cinnamomum</taxon>
    </lineage>
</organism>